<dbReference type="EC" id="1.6.5.9" evidence="2"/>
<proteinExistence type="inferred from homology"/>
<dbReference type="PRINTS" id="PR00368">
    <property type="entry name" value="FADPNR"/>
</dbReference>
<evidence type="ECO:0000256" key="4">
    <source>
        <dbReference type="ARBA" id="ARBA00022827"/>
    </source>
</evidence>
<dbReference type="RefSeq" id="WP_345257645.1">
    <property type="nucleotide sequence ID" value="NZ_BAABGY010000015.1"/>
</dbReference>
<dbReference type="InterPro" id="IPR045024">
    <property type="entry name" value="NDH-2"/>
</dbReference>
<dbReference type="PRINTS" id="PR00411">
    <property type="entry name" value="PNDRDTASEI"/>
</dbReference>
<evidence type="ECO:0000256" key="5">
    <source>
        <dbReference type="ARBA" id="ARBA00022946"/>
    </source>
</evidence>
<dbReference type="InterPro" id="IPR054585">
    <property type="entry name" value="NDH2-like_C"/>
</dbReference>
<dbReference type="InterPro" id="IPR023753">
    <property type="entry name" value="FAD/NAD-binding_dom"/>
</dbReference>
<evidence type="ECO:0000256" key="7">
    <source>
        <dbReference type="ARBA" id="ARBA00023027"/>
    </source>
</evidence>
<evidence type="ECO:0000256" key="8">
    <source>
        <dbReference type="ARBA" id="ARBA00047599"/>
    </source>
</evidence>
<name>A0ABP8HMK1_9BACT</name>
<evidence type="ECO:0000313" key="12">
    <source>
        <dbReference type="Proteomes" id="UP001501725"/>
    </source>
</evidence>
<evidence type="ECO:0000256" key="1">
    <source>
        <dbReference type="ARBA" id="ARBA00005272"/>
    </source>
</evidence>
<gene>
    <name evidence="11" type="ORF">GCM10023184_39680</name>
</gene>
<evidence type="ECO:0000259" key="10">
    <source>
        <dbReference type="Pfam" id="PF22366"/>
    </source>
</evidence>
<keyword evidence="6" id="KW-0560">Oxidoreductase</keyword>
<dbReference type="EMBL" id="BAABGY010000015">
    <property type="protein sequence ID" value="GAA4341343.1"/>
    <property type="molecule type" value="Genomic_DNA"/>
</dbReference>
<dbReference type="PANTHER" id="PTHR43706:SF47">
    <property type="entry name" value="EXTERNAL NADH-UBIQUINONE OXIDOREDUCTASE 1, MITOCHONDRIAL-RELATED"/>
    <property type="match status" value="1"/>
</dbReference>
<keyword evidence="12" id="KW-1185">Reference proteome</keyword>
<evidence type="ECO:0000256" key="6">
    <source>
        <dbReference type="ARBA" id="ARBA00023002"/>
    </source>
</evidence>
<dbReference type="Pfam" id="PF07992">
    <property type="entry name" value="Pyr_redox_2"/>
    <property type="match status" value="1"/>
</dbReference>
<accession>A0ABP8HMK1</accession>
<evidence type="ECO:0000259" key="9">
    <source>
        <dbReference type="Pfam" id="PF07992"/>
    </source>
</evidence>
<evidence type="ECO:0000313" key="11">
    <source>
        <dbReference type="EMBL" id="GAA4341343.1"/>
    </source>
</evidence>
<feature type="domain" description="External alternative NADH-ubiquinone oxidoreductase-like C-terminal" evidence="10">
    <location>
        <begin position="348"/>
        <end position="405"/>
    </location>
</feature>
<comment type="caution">
    <text evidence="11">The sequence shown here is derived from an EMBL/GenBank/DDBJ whole genome shotgun (WGS) entry which is preliminary data.</text>
</comment>
<keyword evidence="7" id="KW-0520">NAD</keyword>
<comment type="catalytic activity">
    <reaction evidence="8">
        <text>a quinone + NADH + H(+) = a quinol + NAD(+)</text>
        <dbReference type="Rhea" id="RHEA:46160"/>
        <dbReference type="ChEBI" id="CHEBI:15378"/>
        <dbReference type="ChEBI" id="CHEBI:24646"/>
        <dbReference type="ChEBI" id="CHEBI:57540"/>
        <dbReference type="ChEBI" id="CHEBI:57945"/>
        <dbReference type="ChEBI" id="CHEBI:132124"/>
        <dbReference type="EC" id="1.6.5.9"/>
    </reaction>
</comment>
<dbReference type="Proteomes" id="UP001501725">
    <property type="component" value="Unassembled WGS sequence"/>
</dbReference>
<dbReference type="SUPFAM" id="SSF51905">
    <property type="entry name" value="FAD/NAD(P)-binding domain"/>
    <property type="match status" value="1"/>
</dbReference>
<feature type="domain" description="FAD/NAD(P)-binding" evidence="9">
    <location>
        <begin position="3"/>
        <end position="322"/>
    </location>
</feature>
<sequence>MKHLVIVGAGFGGLRLARRLQNDPRFRVTLVDRFNHHQFQPLFYQVATAGLDPSNISFPLRKVFRRARNVQVLLAHVQEVQPAQNRLLTDAGALTYDYLVLATGCSTSFYGRPDLEQYAYPMKSTVEALNIRHALIENLELATQTTDPEERQRLLNIVIAGAGPTGVELSGTLAEMKERILPRDFPELDFSLMNIHLLEGSAHTLNAMSPKSRAQSRRYLEGLGVQVATETFVTGYDGNEVQLDDGRRVPAALLVWAAGIQGNVPAGIPDLVLTRGRRIRVDRHNRVPGFDNLFAIGDLAYMETPAYPNGQPQVCNVALKHADNLVHNLGQWSRPDGRPRAFEYKDPGTMATVGRNKAVVDDFPLKGAHFGGFAAWLAWMGFHLLQLVGVKNKLQVFVNWVFHYFAHDQSLRLLFKGTYRPRRKPARDLRSVIAEV</sequence>
<keyword evidence="4" id="KW-0274">FAD</keyword>
<dbReference type="InterPro" id="IPR036188">
    <property type="entry name" value="FAD/NAD-bd_sf"/>
</dbReference>
<protein>
    <recommendedName>
        <fullName evidence="2">NADH:ubiquinone reductase (non-electrogenic)</fullName>
        <ecNumber evidence="2">1.6.5.9</ecNumber>
    </recommendedName>
</protein>
<keyword evidence="5" id="KW-0809">Transit peptide</keyword>
<dbReference type="Gene3D" id="3.50.50.100">
    <property type="match status" value="1"/>
</dbReference>
<organism evidence="11 12">
    <name type="scientific">Flaviaesturariibacter amylovorans</name>
    <dbReference type="NCBI Taxonomy" id="1084520"/>
    <lineage>
        <taxon>Bacteria</taxon>
        <taxon>Pseudomonadati</taxon>
        <taxon>Bacteroidota</taxon>
        <taxon>Chitinophagia</taxon>
        <taxon>Chitinophagales</taxon>
        <taxon>Chitinophagaceae</taxon>
        <taxon>Flaviaestuariibacter</taxon>
    </lineage>
</organism>
<comment type="similarity">
    <text evidence="1">Belongs to the NADH dehydrogenase family.</text>
</comment>
<keyword evidence="3" id="KW-0285">Flavoprotein</keyword>
<evidence type="ECO:0000256" key="2">
    <source>
        <dbReference type="ARBA" id="ARBA00012637"/>
    </source>
</evidence>
<dbReference type="PANTHER" id="PTHR43706">
    <property type="entry name" value="NADH DEHYDROGENASE"/>
    <property type="match status" value="1"/>
</dbReference>
<reference evidence="12" key="1">
    <citation type="journal article" date="2019" name="Int. J. Syst. Evol. Microbiol.">
        <title>The Global Catalogue of Microorganisms (GCM) 10K type strain sequencing project: providing services to taxonomists for standard genome sequencing and annotation.</title>
        <authorList>
            <consortium name="The Broad Institute Genomics Platform"/>
            <consortium name="The Broad Institute Genome Sequencing Center for Infectious Disease"/>
            <person name="Wu L."/>
            <person name="Ma J."/>
        </authorList>
    </citation>
    <scope>NUCLEOTIDE SEQUENCE [LARGE SCALE GENOMIC DNA]</scope>
    <source>
        <strain evidence="12">JCM 17919</strain>
    </source>
</reference>
<evidence type="ECO:0000256" key="3">
    <source>
        <dbReference type="ARBA" id="ARBA00022630"/>
    </source>
</evidence>
<dbReference type="Pfam" id="PF22366">
    <property type="entry name" value="NDH2_C"/>
    <property type="match status" value="1"/>
</dbReference>